<dbReference type="OrthoDB" id="5116324at2"/>
<evidence type="ECO:0000256" key="1">
    <source>
        <dbReference type="SAM" id="Phobius"/>
    </source>
</evidence>
<gene>
    <name evidence="2" type="ORF">EDM22_18565</name>
</gene>
<dbReference type="RefSeq" id="WP_122938568.1">
    <property type="nucleotide sequence ID" value="NZ_JBHSNT010000092.1"/>
</dbReference>
<evidence type="ECO:0000313" key="2">
    <source>
        <dbReference type="EMBL" id="RNB43689.1"/>
    </source>
</evidence>
<feature type="transmembrane region" description="Helical" evidence="1">
    <location>
        <begin position="12"/>
        <end position="33"/>
    </location>
</feature>
<keyword evidence="1" id="KW-1133">Transmembrane helix</keyword>
<keyword evidence="1" id="KW-0472">Membrane</keyword>
<dbReference type="Proteomes" id="UP000275048">
    <property type="component" value="Unassembled WGS sequence"/>
</dbReference>
<sequence length="182" mass="20301">MGTLRPRRTLVRSIGLTLAALAFPLVIADLWALPPTGDVRIVTSVVLLVFVAAGLAWRRYRRTEVVVSELGIVERGFFGQVQVTAARDIAGVIRLELYRGATLDTTRQLFVVDADGACRLRMRGSFWDDEAMDDVARLLGIDETVRPEPVTLAELRRSDPQLLYWFERRPFASGAETAARES</sequence>
<protein>
    <recommendedName>
        <fullName evidence="4">PH domain-containing protein</fullName>
    </recommendedName>
</protein>
<evidence type="ECO:0008006" key="4">
    <source>
        <dbReference type="Google" id="ProtNLM"/>
    </source>
</evidence>
<name>A0A3M7ZXH7_9MICO</name>
<dbReference type="AlphaFoldDB" id="A0A3M7ZXH7"/>
<comment type="caution">
    <text evidence="2">The sequence shown here is derived from an EMBL/GenBank/DDBJ whole genome shotgun (WGS) entry which is preliminary data.</text>
</comment>
<keyword evidence="1" id="KW-0812">Transmembrane</keyword>
<dbReference type="EMBL" id="RHHB01000072">
    <property type="protein sequence ID" value="RNB43689.1"/>
    <property type="molecule type" value="Genomic_DNA"/>
</dbReference>
<evidence type="ECO:0000313" key="3">
    <source>
        <dbReference type="Proteomes" id="UP000275048"/>
    </source>
</evidence>
<keyword evidence="3" id="KW-1185">Reference proteome</keyword>
<feature type="transmembrane region" description="Helical" evidence="1">
    <location>
        <begin position="39"/>
        <end position="57"/>
    </location>
</feature>
<proteinExistence type="predicted"/>
<accession>A0A3M7ZXH7</accession>
<reference evidence="2 3" key="1">
    <citation type="submission" date="2018-10" db="EMBL/GenBank/DDBJ databases">
        <title>Isolation, diversity and antibacterial activity of antinobacteria from the wheat rhizosphere soil.</title>
        <authorList>
            <person name="Sun T."/>
        </authorList>
    </citation>
    <scope>NUCLEOTIDE SEQUENCE [LARGE SCALE GENOMIC DNA]</scope>
    <source>
        <strain evidence="2 3">SJ-23</strain>
    </source>
</reference>
<organism evidence="2 3">
    <name type="scientific">Agromyces tardus</name>
    <dbReference type="NCBI Taxonomy" id="2583849"/>
    <lineage>
        <taxon>Bacteria</taxon>
        <taxon>Bacillati</taxon>
        <taxon>Actinomycetota</taxon>
        <taxon>Actinomycetes</taxon>
        <taxon>Micrococcales</taxon>
        <taxon>Microbacteriaceae</taxon>
        <taxon>Agromyces</taxon>
    </lineage>
</organism>